<dbReference type="InterPro" id="IPR050836">
    <property type="entry name" value="SDS22/Internalin_LRR"/>
</dbReference>
<reference evidence="5" key="1">
    <citation type="submission" date="2021-04" db="EMBL/GenBank/DDBJ databases">
        <authorList>
            <consortium name="Molecular Ecology Group"/>
        </authorList>
    </citation>
    <scope>NUCLEOTIDE SEQUENCE</scope>
</reference>
<protein>
    <recommendedName>
        <fullName evidence="4">Disease resistance R13L4/SHOC-2-like LRR domain-containing protein</fullName>
    </recommendedName>
</protein>
<dbReference type="Pfam" id="PF13855">
    <property type="entry name" value="LRR_8"/>
    <property type="match status" value="1"/>
</dbReference>
<dbReference type="PROSITE" id="PS51450">
    <property type="entry name" value="LRR"/>
    <property type="match status" value="6"/>
</dbReference>
<evidence type="ECO:0000256" key="1">
    <source>
        <dbReference type="ARBA" id="ARBA00022614"/>
    </source>
</evidence>
<feature type="region of interest" description="Disordered" evidence="3">
    <location>
        <begin position="55"/>
        <end position="93"/>
    </location>
</feature>
<feature type="domain" description="Disease resistance R13L4/SHOC-2-like LRR" evidence="4">
    <location>
        <begin position="138"/>
        <end position="271"/>
    </location>
</feature>
<comment type="caution">
    <text evidence="5">The sequence shown here is derived from an EMBL/GenBank/DDBJ whole genome shotgun (WGS) entry which is preliminary data.</text>
</comment>
<feature type="region of interest" description="Disordered" evidence="3">
    <location>
        <begin position="477"/>
        <end position="504"/>
    </location>
</feature>
<evidence type="ECO:0000259" key="4">
    <source>
        <dbReference type="Pfam" id="PF23598"/>
    </source>
</evidence>
<dbReference type="EMBL" id="CAJHNH020001659">
    <property type="protein sequence ID" value="CAG5123950.1"/>
    <property type="molecule type" value="Genomic_DNA"/>
</dbReference>
<evidence type="ECO:0000313" key="6">
    <source>
        <dbReference type="Proteomes" id="UP000678393"/>
    </source>
</evidence>
<dbReference type="InterPro" id="IPR003591">
    <property type="entry name" value="Leu-rich_rpt_typical-subtyp"/>
</dbReference>
<dbReference type="Proteomes" id="UP000678393">
    <property type="component" value="Unassembled WGS sequence"/>
</dbReference>
<keyword evidence="2" id="KW-0677">Repeat</keyword>
<dbReference type="Pfam" id="PF23598">
    <property type="entry name" value="LRR_14"/>
    <property type="match status" value="1"/>
</dbReference>
<dbReference type="SUPFAM" id="SSF52058">
    <property type="entry name" value="L domain-like"/>
    <property type="match status" value="1"/>
</dbReference>
<sequence>MNTKFKTSAEALPHSLGINVVLPLGPRSAVPPASRRPNSIERRIFKRTLSTEGAIASVSATKTRPPPGSANVRRLSERRKSQPESQDSRQDVKFLDIGDTALRSNSSKQRKKGLSTSDILKLCLEEDPNRVFEVSLHGKGLTSTPDLEKFHKLRILDVSGNYIQKISGLGSNKDLRELKIYDNDITEIDGLGNLKELCHLQLQHNKIGTIGRGLCNLKKLQCLRLDSNQISKLEIPELVSCSNITSLDLSHNRLETLAPLSYLPNLSELFASGNRIKNTGDLTKCKKLQEVDLSRNQISDLSGLANLPNLQILDVSHNLIKTLNSLIKLRSLEELNINTNYVKVLSCVASLFPSLQVLLACDNQISSWDEIGTLSGCLDLVELYVEHNPFTMSDGEMPDYHHFLAEVLTGLEVIDGVTLKKSDVKQDGVPLMRPMSASSMITVRQLDSQLKAASDEQGTLMKSINERFDALKMLMDSLPSEPPRSQTAESTNTSTGSRCSSRSRLKEAKNFAAMNFHGIEGEGPV</sequence>
<evidence type="ECO:0000313" key="5">
    <source>
        <dbReference type="EMBL" id="CAG5123950.1"/>
    </source>
</evidence>
<dbReference type="SMART" id="SM00365">
    <property type="entry name" value="LRR_SD22"/>
    <property type="match status" value="8"/>
</dbReference>
<dbReference type="SMART" id="SM00369">
    <property type="entry name" value="LRR_TYP"/>
    <property type="match status" value="6"/>
</dbReference>
<keyword evidence="1" id="KW-0433">Leucine-rich repeat</keyword>
<name>A0A8S3Z850_9EUPU</name>
<dbReference type="InterPro" id="IPR001611">
    <property type="entry name" value="Leu-rich_rpt"/>
</dbReference>
<dbReference type="PANTHER" id="PTHR46652">
    <property type="entry name" value="LEUCINE-RICH REPEAT AND IQ DOMAIN-CONTAINING PROTEIN 1-RELATED"/>
    <property type="match status" value="1"/>
</dbReference>
<dbReference type="OrthoDB" id="1574204at2759"/>
<feature type="compositionally biased region" description="Basic and acidic residues" evidence="3">
    <location>
        <begin position="74"/>
        <end position="93"/>
    </location>
</feature>
<dbReference type="PANTHER" id="PTHR46652:SF3">
    <property type="entry name" value="LEUCINE-RICH REPEAT-CONTAINING PROTEIN 9"/>
    <property type="match status" value="1"/>
</dbReference>
<keyword evidence="6" id="KW-1185">Reference proteome</keyword>
<organism evidence="5 6">
    <name type="scientific">Candidula unifasciata</name>
    <dbReference type="NCBI Taxonomy" id="100452"/>
    <lineage>
        <taxon>Eukaryota</taxon>
        <taxon>Metazoa</taxon>
        <taxon>Spiralia</taxon>
        <taxon>Lophotrochozoa</taxon>
        <taxon>Mollusca</taxon>
        <taxon>Gastropoda</taxon>
        <taxon>Heterobranchia</taxon>
        <taxon>Euthyneura</taxon>
        <taxon>Panpulmonata</taxon>
        <taxon>Eupulmonata</taxon>
        <taxon>Stylommatophora</taxon>
        <taxon>Helicina</taxon>
        <taxon>Helicoidea</taxon>
        <taxon>Geomitridae</taxon>
        <taxon>Candidula</taxon>
    </lineage>
</organism>
<dbReference type="PRINTS" id="PR00019">
    <property type="entry name" value="LEURICHRPT"/>
</dbReference>
<gene>
    <name evidence="5" type="ORF">CUNI_LOCUS9508</name>
</gene>
<evidence type="ECO:0000256" key="2">
    <source>
        <dbReference type="ARBA" id="ARBA00022737"/>
    </source>
</evidence>
<dbReference type="Gene3D" id="3.80.10.10">
    <property type="entry name" value="Ribonuclease Inhibitor"/>
    <property type="match status" value="2"/>
</dbReference>
<dbReference type="AlphaFoldDB" id="A0A8S3Z850"/>
<accession>A0A8S3Z850</accession>
<dbReference type="InterPro" id="IPR032675">
    <property type="entry name" value="LRR_dom_sf"/>
</dbReference>
<dbReference type="InterPro" id="IPR055414">
    <property type="entry name" value="LRR_R13L4/SHOC2-like"/>
</dbReference>
<evidence type="ECO:0000256" key="3">
    <source>
        <dbReference type="SAM" id="MobiDB-lite"/>
    </source>
</evidence>
<proteinExistence type="predicted"/>
<feature type="compositionally biased region" description="Low complexity" evidence="3">
    <location>
        <begin position="490"/>
        <end position="502"/>
    </location>
</feature>